<feature type="region of interest" description="Disordered" evidence="1">
    <location>
        <begin position="368"/>
        <end position="490"/>
    </location>
</feature>
<proteinExistence type="predicted"/>
<feature type="compositionally biased region" description="Basic residues" evidence="1">
    <location>
        <begin position="389"/>
        <end position="399"/>
    </location>
</feature>
<evidence type="ECO:0000313" key="3">
    <source>
        <dbReference type="Proteomes" id="UP000186817"/>
    </source>
</evidence>
<feature type="compositionally biased region" description="Basic and acidic residues" evidence="1">
    <location>
        <begin position="448"/>
        <end position="472"/>
    </location>
</feature>
<name>A0A1Q9DS79_SYMMI</name>
<reference evidence="2 3" key="1">
    <citation type="submission" date="2016-02" db="EMBL/GenBank/DDBJ databases">
        <title>Genome analysis of coral dinoflagellate symbionts highlights evolutionary adaptations to a symbiotic lifestyle.</title>
        <authorList>
            <person name="Aranda M."/>
            <person name="Li Y."/>
            <person name="Liew Y.J."/>
            <person name="Baumgarten S."/>
            <person name="Simakov O."/>
            <person name="Wilson M."/>
            <person name="Piel J."/>
            <person name="Ashoor H."/>
            <person name="Bougouffa S."/>
            <person name="Bajic V.B."/>
            <person name="Ryu T."/>
            <person name="Ravasi T."/>
            <person name="Bayer T."/>
            <person name="Micklem G."/>
            <person name="Kim H."/>
            <person name="Bhak J."/>
            <person name="Lajeunesse T.C."/>
            <person name="Voolstra C.R."/>
        </authorList>
    </citation>
    <scope>NUCLEOTIDE SEQUENCE [LARGE SCALE GENOMIC DNA]</scope>
    <source>
        <strain evidence="2 3">CCMP2467</strain>
    </source>
</reference>
<dbReference type="InterPro" id="IPR043502">
    <property type="entry name" value="DNA/RNA_pol_sf"/>
</dbReference>
<dbReference type="Proteomes" id="UP000186817">
    <property type="component" value="Unassembled WGS sequence"/>
</dbReference>
<comment type="caution">
    <text evidence="2">The sequence shown here is derived from an EMBL/GenBank/DDBJ whole genome shotgun (WGS) entry which is preliminary data.</text>
</comment>
<organism evidence="2 3">
    <name type="scientific">Symbiodinium microadriaticum</name>
    <name type="common">Dinoflagellate</name>
    <name type="synonym">Zooxanthella microadriatica</name>
    <dbReference type="NCBI Taxonomy" id="2951"/>
    <lineage>
        <taxon>Eukaryota</taxon>
        <taxon>Sar</taxon>
        <taxon>Alveolata</taxon>
        <taxon>Dinophyceae</taxon>
        <taxon>Suessiales</taxon>
        <taxon>Symbiodiniaceae</taxon>
        <taxon>Symbiodinium</taxon>
    </lineage>
</organism>
<evidence type="ECO:0000313" key="2">
    <source>
        <dbReference type="EMBL" id="OLP98022.1"/>
    </source>
</evidence>
<dbReference type="AlphaFoldDB" id="A0A1Q9DS79"/>
<evidence type="ECO:0000256" key="1">
    <source>
        <dbReference type="SAM" id="MobiDB-lite"/>
    </source>
</evidence>
<accession>A0A1Q9DS79</accession>
<keyword evidence="3" id="KW-1185">Reference proteome</keyword>
<dbReference type="SUPFAM" id="SSF56672">
    <property type="entry name" value="DNA/RNA polymerases"/>
    <property type="match status" value="1"/>
</dbReference>
<dbReference type="EMBL" id="LSRX01000411">
    <property type="protein sequence ID" value="OLP98022.1"/>
    <property type="molecule type" value="Genomic_DNA"/>
</dbReference>
<sequence>MRALVSRGLAKLERRADHTQWSSLERVPWSSYHAWPSSWVTSKSPGEDGPRLQGTANSKASRWLAGYLEMSDQAKRDAKTGVSRPTRLDVPRFRGFWKPEAPKLRAMGMSGMEGHRLLSCTLQGVETEIGRLIPCTLSGMSSEMILDVVKWTAERDELLSLDLSRQDQLCDGQTGRRIVKLLASMCSGGRTPEDAALHREWAEKNACALWERGTFRAGEGVPEERIHKGTPSGVRFGAALNSIFSAALLLGCAEEAGVDVEILMGMRACGFLNEEELHGFAASMEIDLPGPDETTDADEEAFLSGIEQVAADYAMNLNSEKRKRSYTPTAQSRNWFISGASEAASHGAAAKEEAEDAGRSGFCRGEEAAQDDGLGVDQEAPPAVDPTRPKRKKRRRRKRPQDVAAQAAEGEAADLADEDGSKPELANAGEVPLPEDKSAPKSANDTEMLTREDSWRPDPVSDRAVPAEEKPAPEVSEATQAPVDETMEKA</sequence>
<protein>
    <submittedName>
        <fullName evidence="2">Uncharacterized protein</fullName>
    </submittedName>
</protein>
<dbReference type="OrthoDB" id="10659794at2759"/>
<gene>
    <name evidence="2" type="ORF">AK812_SmicGene19573</name>
</gene>